<reference evidence="1" key="1">
    <citation type="submission" date="2023-02" db="EMBL/GenBank/DDBJ databases">
        <title>Description of Herbaspirillum huttiense subsp. nephrolepsisexaltata and Herbaspirillum huttiense subsp. lycopersicon.</title>
        <authorList>
            <person name="Poudel M."/>
            <person name="Sharma A."/>
            <person name="Goss E."/>
            <person name="Tapia J.H."/>
            <person name="Harmon C.M."/>
            <person name="Jones J.B."/>
        </authorList>
    </citation>
    <scope>NUCLEOTIDE SEQUENCE</scope>
    <source>
        <strain evidence="1">NC40101</strain>
    </source>
</reference>
<protein>
    <submittedName>
        <fullName evidence="1">PAAR domain-containing protein</fullName>
    </submittedName>
</protein>
<sequence>MPKAFITIGDKTSHGGTVISGDLTFMVHGKPVARVGDQTVCPRCQGTFAITTGALDMFSLGAAVARHGDRTACGATLIASQATSTHAEGRIASPEFLAAEAEVAKAGAGNAASVDSGICLSCMRDAAVSGATLLVRS</sequence>
<evidence type="ECO:0000313" key="1">
    <source>
        <dbReference type="EMBL" id="MDT0336668.1"/>
    </source>
</evidence>
<dbReference type="CDD" id="cd14744">
    <property type="entry name" value="PAAR_CT_2"/>
    <property type="match status" value="1"/>
</dbReference>
<dbReference type="AlphaFoldDB" id="A0AAE4K3S6"/>
<proteinExistence type="predicted"/>
<dbReference type="EMBL" id="JAVRAA010000003">
    <property type="protein sequence ID" value="MDT0336668.1"/>
    <property type="molecule type" value="Genomic_DNA"/>
</dbReference>
<organism evidence="1">
    <name type="scientific">Herbaspirillum huttiense subsp. nephrolepidis</name>
    <dbReference type="NCBI Taxonomy" id="3075126"/>
    <lineage>
        <taxon>Bacteria</taxon>
        <taxon>Pseudomonadati</taxon>
        <taxon>Pseudomonadota</taxon>
        <taxon>Betaproteobacteria</taxon>
        <taxon>Burkholderiales</taxon>
        <taxon>Oxalobacteraceae</taxon>
        <taxon>Herbaspirillum</taxon>
    </lineage>
</organism>
<dbReference type="InterPro" id="IPR008727">
    <property type="entry name" value="PAAR_motif"/>
</dbReference>
<gene>
    <name evidence="1" type="ORF">RJN63_07515</name>
</gene>
<dbReference type="RefSeq" id="WP_310836741.1">
    <property type="nucleotide sequence ID" value="NZ_JAVLSM010000004.1"/>
</dbReference>
<dbReference type="Pfam" id="PF05488">
    <property type="entry name" value="PAAR_motif"/>
    <property type="match status" value="1"/>
</dbReference>
<comment type="caution">
    <text evidence="1">The sequence shown here is derived from an EMBL/GenBank/DDBJ whole genome shotgun (WGS) entry which is preliminary data.</text>
</comment>
<dbReference type="Gene3D" id="2.60.200.60">
    <property type="match status" value="1"/>
</dbReference>
<accession>A0AAE4K3S6</accession>
<name>A0AAE4K3S6_9BURK</name>